<keyword evidence="3" id="KW-1185">Reference proteome</keyword>
<evidence type="ECO:0000313" key="2">
    <source>
        <dbReference type="EMBL" id="GLT20673.1"/>
    </source>
</evidence>
<dbReference type="Proteomes" id="UP001157167">
    <property type="component" value="Unassembled WGS sequence"/>
</dbReference>
<dbReference type="RefSeq" id="WP_284186279.1">
    <property type="nucleotide sequence ID" value="NZ_BSPX01000001.1"/>
</dbReference>
<protein>
    <submittedName>
        <fullName evidence="2">Uncharacterized protein</fullName>
    </submittedName>
</protein>
<evidence type="ECO:0000256" key="1">
    <source>
        <dbReference type="SAM" id="MobiDB-lite"/>
    </source>
</evidence>
<gene>
    <name evidence="2" type="ORF">GCM10007933_01240</name>
</gene>
<proteinExistence type="predicted"/>
<name>A0ABQ6F546_9RHOO</name>
<accession>A0ABQ6F546</accession>
<sequence>MSRHSILPGQPVTALFLLHVGSMDARLIGLSVERHWKHSVRLASELESARVVLVDCDRPGVEAAFERLSPHPRIGVVCYAFHPKDHAQRFPNRVILGKPLNLEALPSILAKAAHDSARTIAAPSLRRVAPLTQPAPPTIQPGSEEPPRVPIVTPASPVPAVVVATAPVVQAELQHQSGTTAEPPVSTPQADPPGSLGHGVQTDDERDLCGALEDLPAHPVHPLPDKIFFNPDNYLIGHLQRAFDQASSTGRPHLIAGLPRLIGVRLQPASICVTDFRDNQLRPLSMAQLPQTTARIVSASTLSHISNHGTTWTTEDFFWNVAAWAARGRLPEGTDPYQPVRLRAWPNFTKVFMSPHALRIVALWVRTWASPIDVAARLGIPQRYVFSVYASARFAGLIDARKPRATTVEARTAAPAQPTTDAAPPAQQQQQQQQRPSILSRILRKLLNAV</sequence>
<dbReference type="EMBL" id="BSPX01000001">
    <property type="protein sequence ID" value="GLT20673.1"/>
    <property type="molecule type" value="Genomic_DNA"/>
</dbReference>
<feature type="region of interest" description="Disordered" evidence="1">
    <location>
        <begin position="174"/>
        <end position="201"/>
    </location>
</feature>
<comment type="caution">
    <text evidence="2">The sequence shown here is derived from an EMBL/GenBank/DDBJ whole genome shotgun (WGS) entry which is preliminary data.</text>
</comment>
<feature type="compositionally biased region" description="Low complexity" evidence="1">
    <location>
        <begin position="410"/>
        <end position="436"/>
    </location>
</feature>
<organism evidence="2 3">
    <name type="scientific">Zoogloea oryzae</name>
    <dbReference type="NCBI Taxonomy" id="310767"/>
    <lineage>
        <taxon>Bacteria</taxon>
        <taxon>Pseudomonadati</taxon>
        <taxon>Pseudomonadota</taxon>
        <taxon>Betaproteobacteria</taxon>
        <taxon>Rhodocyclales</taxon>
        <taxon>Zoogloeaceae</taxon>
        <taxon>Zoogloea</taxon>
    </lineage>
</organism>
<reference evidence="3" key="1">
    <citation type="journal article" date="2019" name="Int. J. Syst. Evol. Microbiol.">
        <title>The Global Catalogue of Microorganisms (GCM) 10K type strain sequencing project: providing services to taxonomists for standard genome sequencing and annotation.</title>
        <authorList>
            <consortium name="The Broad Institute Genomics Platform"/>
            <consortium name="The Broad Institute Genome Sequencing Center for Infectious Disease"/>
            <person name="Wu L."/>
            <person name="Ma J."/>
        </authorList>
    </citation>
    <scope>NUCLEOTIDE SEQUENCE [LARGE SCALE GENOMIC DNA]</scope>
    <source>
        <strain evidence="3">NBRC 102407</strain>
    </source>
</reference>
<evidence type="ECO:0000313" key="3">
    <source>
        <dbReference type="Proteomes" id="UP001157167"/>
    </source>
</evidence>
<feature type="region of interest" description="Disordered" evidence="1">
    <location>
        <begin position="408"/>
        <end position="437"/>
    </location>
</feature>